<dbReference type="EMBL" id="FMZV01000009">
    <property type="protein sequence ID" value="SDD62229.1"/>
    <property type="molecule type" value="Genomic_DNA"/>
</dbReference>
<evidence type="ECO:0000313" key="3">
    <source>
        <dbReference type="Proteomes" id="UP000199628"/>
    </source>
</evidence>
<dbReference type="STRING" id="639004.SAMN04488239_10914"/>
<dbReference type="PANTHER" id="PTHR13136">
    <property type="entry name" value="TESTIS DEVELOPMENT PROTEIN PRTD"/>
    <property type="match status" value="1"/>
</dbReference>
<keyword evidence="2" id="KW-0378">Hydrolase</keyword>
<dbReference type="GO" id="GO:0016787">
    <property type="term" value="F:hydrolase activity"/>
    <property type="evidence" value="ECO:0007669"/>
    <property type="project" value="UniProtKB-KW"/>
</dbReference>
<accession>A0A1G6W8T6</accession>
<keyword evidence="3" id="KW-1185">Reference proteome</keyword>
<dbReference type="PANTHER" id="PTHR13136:SF11">
    <property type="entry name" value="TESTIS-EXPRESSED PROTEIN 30"/>
    <property type="match status" value="1"/>
</dbReference>
<name>A0A1G6W8T6_9RHOB</name>
<protein>
    <submittedName>
        <fullName evidence="2">Alpha/beta hydrolase family protein</fullName>
    </submittedName>
</protein>
<dbReference type="SUPFAM" id="SSF53474">
    <property type="entry name" value="alpha/beta-Hydrolases"/>
    <property type="match status" value="1"/>
</dbReference>
<dbReference type="Gene3D" id="3.40.50.1820">
    <property type="entry name" value="alpha/beta hydrolase"/>
    <property type="match status" value="1"/>
</dbReference>
<evidence type="ECO:0000259" key="1">
    <source>
        <dbReference type="Pfam" id="PF20408"/>
    </source>
</evidence>
<gene>
    <name evidence="2" type="ORF">SAMN04488239_10914</name>
</gene>
<dbReference type="AlphaFoldDB" id="A0A1G6W8T6"/>
<dbReference type="InterPro" id="IPR029058">
    <property type="entry name" value="AB_hydrolase_fold"/>
</dbReference>
<evidence type="ECO:0000313" key="2">
    <source>
        <dbReference type="EMBL" id="SDD62229.1"/>
    </source>
</evidence>
<dbReference type="InterPro" id="IPR026555">
    <property type="entry name" value="NSL3/Tex30"/>
</dbReference>
<dbReference type="Pfam" id="PF20408">
    <property type="entry name" value="Abhydrolase_11"/>
    <property type="match status" value="1"/>
</dbReference>
<reference evidence="3" key="1">
    <citation type="submission" date="2016-10" db="EMBL/GenBank/DDBJ databases">
        <authorList>
            <person name="Varghese N."/>
            <person name="Submissions S."/>
        </authorList>
    </citation>
    <scope>NUCLEOTIDE SEQUENCE [LARGE SCALE GENOMIC DNA]</scope>
    <source>
        <strain evidence="3">CGMCC 1.9108</strain>
    </source>
</reference>
<dbReference type="Proteomes" id="UP000199628">
    <property type="component" value="Unassembled WGS sequence"/>
</dbReference>
<organism evidence="2 3">
    <name type="scientific">Ruegeria marina</name>
    <dbReference type="NCBI Taxonomy" id="639004"/>
    <lineage>
        <taxon>Bacteria</taxon>
        <taxon>Pseudomonadati</taxon>
        <taxon>Pseudomonadota</taxon>
        <taxon>Alphaproteobacteria</taxon>
        <taxon>Rhodobacterales</taxon>
        <taxon>Roseobacteraceae</taxon>
        <taxon>Ruegeria</taxon>
    </lineage>
</organism>
<feature type="domain" description="KANL3/Tex30 alpha/beta hydrolase-like" evidence="1">
    <location>
        <begin position="1"/>
        <end position="113"/>
    </location>
</feature>
<dbReference type="InterPro" id="IPR046879">
    <property type="entry name" value="KANL3/Tex30_Abhydrolase"/>
</dbReference>
<proteinExistence type="predicted"/>
<sequence length="118" mass="13165">MGGRVASMIADELFEAHRIAGLLCVGYPFHPIGKPEKLRTEHLKHLRNPTLICQGTRDQFGSKDEFSEYELSSAIQLRWFEDGDHDLKPRKRVSGHTHADHITSMGAAVSAWVEGLVG</sequence>